<gene>
    <name evidence="3" type="ORF">GCM10023220_36880</name>
</gene>
<dbReference type="EMBL" id="BAABIG010000033">
    <property type="protein sequence ID" value="GAA4804133.1"/>
    <property type="molecule type" value="Genomic_DNA"/>
</dbReference>
<proteinExistence type="predicted"/>
<accession>A0ABP9C2Q4</accession>
<protein>
    <submittedName>
        <fullName evidence="3">Response regulator</fullName>
    </submittedName>
</protein>
<comment type="caution">
    <text evidence="3">The sequence shown here is derived from an EMBL/GenBank/DDBJ whole genome shotgun (WGS) entry which is preliminary data.</text>
</comment>
<dbReference type="Gene3D" id="3.40.50.2300">
    <property type="match status" value="1"/>
</dbReference>
<dbReference type="Proteomes" id="UP001501265">
    <property type="component" value="Unassembled WGS sequence"/>
</dbReference>
<evidence type="ECO:0000313" key="4">
    <source>
        <dbReference type="Proteomes" id="UP001501265"/>
    </source>
</evidence>
<dbReference type="Pfam" id="PF00072">
    <property type="entry name" value="Response_reg"/>
    <property type="match status" value="1"/>
</dbReference>
<dbReference type="CDD" id="cd17557">
    <property type="entry name" value="REC_Rcp-like"/>
    <property type="match status" value="1"/>
</dbReference>
<dbReference type="RefSeq" id="WP_345620851.1">
    <property type="nucleotide sequence ID" value="NZ_BAABIG010000033.1"/>
</dbReference>
<keyword evidence="1" id="KW-0597">Phosphoprotein</keyword>
<organism evidence="3 4">
    <name type="scientific">Streptomyces ziwulingensis</name>
    <dbReference type="NCBI Taxonomy" id="1045501"/>
    <lineage>
        <taxon>Bacteria</taxon>
        <taxon>Bacillati</taxon>
        <taxon>Actinomycetota</taxon>
        <taxon>Actinomycetes</taxon>
        <taxon>Kitasatosporales</taxon>
        <taxon>Streptomycetaceae</taxon>
        <taxon>Streptomyces</taxon>
    </lineage>
</organism>
<dbReference type="PROSITE" id="PS50110">
    <property type="entry name" value="RESPONSE_REGULATORY"/>
    <property type="match status" value="1"/>
</dbReference>
<feature type="modified residue" description="4-aspartylphosphate" evidence="1">
    <location>
        <position position="68"/>
    </location>
</feature>
<keyword evidence="4" id="KW-1185">Reference proteome</keyword>
<sequence length="149" mass="16801">MTTPDATPIDVLLVEDDPGDELMTREAFEDNKIGNNLHVVRDGEEALDFLYRRGSHEGAPRPDLILLDLNLPKYDGRQVLEQIKSDADLSDIPVVVLTTSSAEEDILRSYKLHANAYVTKPVDLDQFIAAVRQIDDFFVQVVRLPRRNA</sequence>
<dbReference type="InterPro" id="IPR011006">
    <property type="entry name" value="CheY-like_superfamily"/>
</dbReference>
<evidence type="ECO:0000259" key="2">
    <source>
        <dbReference type="PROSITE" id="PS50110"/>
    </source>
</evidence>
<dbReference type="InterPro" id="IPR001789">
    <property type="entry name" value="Sig_transdc_resp-reg_receiver"/>
</dbReference>
<dbReference type="InterPro" id="IPR052893">
    <property type="entry name" value="TCS_response_regulator"/>
</dbReference>
<dbReference type="SUPFAM" id="SSF52172">
    <property type="entry name" value="CheY-like"/>
    <property type="match status" value="1"/>
</dbReference>
<name>A0ABP9C2Q4_9ACTN</name>
<feature type="domain" description="Response regulatory" evidence="2">
    <location>
        <begin position="10"/>
        <end position="135"/>
    </location>
</feature>
<reference evidence="4" key="1">
    <citation type="journal article" date="2019" name="Int. J. Syst. Evol. Microbiol.">
        <title>The Global Catalogue of Microorganisms (GCM) 10K type strain sequencing project: providing services to taxonomists for standard genome sequencing and annotation.</title>
        <authorList>
            <consortium name="The Broad Institute Genomics Platform"/>
            <consortium name="The Broad Institute Genome Sequencing Center for Infectious Disease"/>
            <person name="Wu L."/>
            <person name="Ma J."/>
        </authorList>
    </citation>
    <scope>NUCLEOTIDE SEQUENCE [LARGE SCALE GENOMIC DNA]</scope>
    <source>
        <strain evidence="4">JCM 18081</strain>
    </source>
</reference>
<evidence type="ECO:0000256" key="1">
    <source>
        <dbReference type="PROSITE-ProRule" id="PRU00169"/>
    </source>
</evidence>
<dbReference type="PANTHER" id="PTHR44520:SF2">
    <property type="entry name" value="RESPONSE REGULATOR RCP1"/>
    <property type="match status" value="1"/>
</dbReference>
<dbReference type="PANTHER" id="PTHR44520">
    <property type="entry name" value="RESPONSE REGULATOR RCP1-RELATED"/>
    <property type="match status" value="1"/>
</dbReference>
<dbReference type="SMART" id="SM00448">
    <property type="entry name" value="REC"/>
    <property type="match status" value="1"/>
</dbReference>
<evidence type="ECO:0000313" key="3">
    <source>
        <dbReference type="EMBL" id="GAA4804133.1"/>
    </source>
</evidence>